<dbReference type="Pfam" id="PF01464">
    <property type="entry name" value="SLT"/>
    <property type="match status" value="1"/>
</dbReference>
<name>A0ABS1E3C4_9GAMM</name>
<feature type="compositionally biased region" description="Basic and acidic residues" evidence="3">
    <location>
        <begin position="216"/>
        <end position="236"/>
    </location>
</feature>
<dbReference type="SUPFAM" id="SSF53955">
    <property type="entry name" value="Lysozyme-like"/>
    <property type="match status" value="1"/>
</dbReference>
<accession>A0ABS1E3C4</accession>
<dbReference type="PANTHER" id="PTHR37423">
    <property type="entry name" value="SOLUBLE LYTIC MUREIN TRANSGLYCOSYLASE-RELATED"/>
    <property type="match status" value="1"/>
</dbReference>
<evidence type="ECO:0000256" key="2">
    <source>
        <dbReference type="SAM" id="Coils"/>
    </source>
</evidence>
<evidence type="ECO:0000259" key="5">
    <source>
        <dbReference type="Pfam" id="PF01464"/>
    </source>
</evidence>
<evidence type="ECO:0000256" key="3">
    <source>
        <dbReference type="SAM" id="MobiDB-lite"/>
    </source>
</evidence>
<dbReference type="InterPro" id="IPR023346">
    <property type="entry name" value="Lysozyme-like_dom_sf"/>
</dbReference>
<dbReference type="PROSITE" id="PS00922">
    <property type="entry name" value="TRANSGLYCOSYLASE"/>
    <property type="match status" value="1"/>
</dbReference>
<gene>
    <name evidence="6" type="ORF">CKO13_04285</name>
</gene>
<feature type="region of interest" description="Disordered" evidence="3">
    <location>
        <begin position="136"/>
        <end position="162"/>
    </location>
</feature>
<dbReference type="EMBL" id="NRSH01000031">
    <property type="protein sequence ID" value="MBK1726255.1"/>
    <property type="molecule type" value="Genomic_DNA"/>
</dbReference>
<keyword evidence="7" id="KW-1185">Reference proteome</keyword>
<protein>
    <recommendedName>
        <fullName evidence="5">Transglycosylase SLT domain-containing protein</fullName>
    </recommendedName>
</protein>
<keyword evidence="2" id="KW-0175">Coiled coil</keyword>
<feature type="signal peptide" evidence="4">
    <location>
        <begin position="1"/>
        <end position="26"/>
    </location>
</feature>
<evidence type="ECO:0000313" key="7">
    <source>
        <dbReference type="Proteomes" id="UP000738126"/>
    </source>
</evidence>
<reference evidence="6 7" key="1">
    <citation type="journal article" date="2020" name="Microorganisms">
        <title>Osmotic Adaptation and Compatible Solute Biosynthesis of Phototrophic Bacteria as Revealed from Genome Analyses.</title>
        <authorList>
            <person name="Imhoff J.F."/>
            <person name="Rahn T."/>
            <person name="Kunzel S."/>
            <person name="Keller A."/>
            <person name="Neulinger S.C."/>
        </authorList>
    </citation>
    <scope>NUCLEOTIDE SEQUENCE [LARGE SCALE GENOMIC DNA]</scope>
    <source>
        <strain evidence="6 7">DSM 15116</strain>
    </source>
</reference>
<feature type="compositionally biased region" description="Basic and acidic residues" evidence="3">
    <location>
        <begin position="139"/>
        <end position="148"/>
    </location>
</feature>
<organism evidence="6 7">
    <name type="scientific">Halorhodospira neutriphila</name>
    <dbReference type="NCBI Taxonomy" id="168379"/>
    <lineage>
        <taxon>Bacteria</taxon>
        <taxon>Pseudomonadati</taxon>
        <taxon>Pseudomonadota</taxon>
        <taxon>Gammaproteobacteria</taxon>
        <taxon>Chromatiales</taxon>
        <taxon>Ectothiorhodospiraceae</taxon>
        <taxon>Halorhodospira</taxon>
    </lineage>
</organism>
<feature type="coiled-coil region" evidence="2">
    <location>
        <begin position="27"/>
        <end position="54"/>
    </location>
</feature>
<keyword evidence="4" id="KW-0732">Signal</keyword>
<comment type="caution">
    <text evidence="6">The sequence shown here is derived from an EMBL/GenBank/DDBJ whole genome shotgun (WGS) entry which is preliminary data.</text>
</comment>
<comment type="similarity">
    <text evidence="1">Belongs to the transglycosylase Slt family.</text>
</comment>
<dbReference type="InterPro" id="IPR008258">
    <property type="entry name" value="Transglycosylase_SLT_dom_1"/>
</dbReference>
<dbReference type="InterPro" id="IPR000189">
    <property type="entry name" value="Transglyc_AS"/>
</dbReference>
<evidence type="ECO:0000313" key="6">
    <source>
        <dbReference type="EMBL" id="MBK1726255.1"/>
    </source>
</evidence>
<sequence>MERRSIFFSLAIAVCTLPSLPSTAQGAEGFQEYREQHKQEFENYREEVRKSFQAYQEAFQEEFQAYKDELSASWEDPQLSNQKQWVRYSEDQKSRTIVDYEENNIKIDVPEEEGVEGALEKLDKLLEITVDEAYEDDEVTQRAQERTDLGASGIDAGDQRVLSELSREEVQKMVERATAEKRSEPAGGSREPTSDDSGHNGGGGKPQVANGSDGESSSKAERDAAEQAEGKGERKVISVSIPMPDEQPAKKAEEYRDEVTKIAKKYNVEPALILAIIHSESSFNPMARSPIPAYGLMQIVPETAGLDVAQYLHGEARKFSPQYLYNVQNNIQAGAVYLNILETRYVSEIENPESRLYAKIAAYNIGSGYVAYPFTGEKRLSDKAVEIINSKDPEEVYEALHEDLPAQETRDYLSKVSRRLKIYREFF</sequence>
<dbReference type="Gene3D" id="1.10.530.10">
    <property type="match status" value="1"/>
</dbReference>
<evidence type="ECO:0000256" key="1">
    <source>
        <dbReference type="ARBA" id="ARBA00007734"/>
    </source>
</evidence>
<feature type="compositionally biased region" description="Basic and acidic residues" evidence="3">
    <location>
        <begin position="174"/>
        <end position="184"/>
    </location>
</feature>
<dbReference type="Proteomes" id="UP000738126">
    <property type="component" value="Unassembled WGS sequence"/>
</dbReference>
<dbReference type="CDD" id="cd16893">
    <property type="entry name" value="LT_MltC_MltE"/>
    <property type="match status" value="1"/>
</dbReference>
<dbReference type="PANTHER" id="PTHR37423:SF2">
    <property type="entry name" value="MEMBRANE-BOUND LYTIC MUREIN TRANSGLYCOSYLASE C"/>
    <property type="match status" value="1"/>
</dbReference>
<feature type="region of interest" description="Disordered" evidence="3">
    <location>
        <begin position="174"/>
        <end position="252"/>
    </location>
</feature>
<feature type="domain" description="Transglycosylase SLT" evidence="5">
    <location>
        <begin position="260"/>
        <end position="381"/>
    </location>
</feature>
<proteinExistence type="inferred from homology"/>
<dbReference type="RefSeq" id="WP_200257179.1">
    <property type="nucleotide sequence ID" value="NZ_NRSH01000031.1"/>
</dbReference>
<feature type="chain" id="PRO_5047092878" description="Transglycosylase SLT domain-containing protein" evidence="4">
    <location>
        <begin position="27"/>
        <end position="427"/>
    </location>
</feature>
<evidence type="ECO:0000256" key="4">
    <source>
        <dbReference type="SAM" id="SignalP"/>
    </source>
</evidence>